<feature type="domain" description="ATPase BadF/BadG/BcrA/BcrD type" evidence="2">
    <location>
        <begin position="2"/>
        <end position="181"/>
    </location>
</feature>
<reference evidence="3 4" key="1">
    <citation type="journal article" date="2021" name="J. Microbiol. Biotechnol.">
        <title>An Efficient Markerless Deletion System Suitable for the Industrial Strains of Streptomyces.</title>
        <authorList>
            <person name="Dong J."/>
            <person name="Wei J."/>
            <person name="Li H."/>
            <person name="Zhao S."/>
            <person name="Guan W."/>
        </authorList>
    </citation>
    <scope>NUCLEOTIDE SEQUENCE [LARGE SCALE GENOMIC DNA]</scope>
    <source>
        <strain evidence="3 4">CICC 11043</strain>
    </source>
</reference>
<dbReference type="SUPFAM" id="SSF53067">
    <property type="entry name" value="Actin-like ATPase domain"/>
    <property type="match status" value="3"/>
</dbReference>
<evidence type="ECO:0000313" key="4">
    <source>
        <dbReference type="Proteomes" id="UP001305002"/>
    </source>
</evidence>
<reference evidence="3 4" key="2">
    <citation type="journal article" date="2024" name="Microb. Biotechnol.">
        <title>The involvement of multiple ABC transporters in daunorubicin efflux in Streptomyces coeruleorubidus.</title>
        <authorList>
            <person name="Dong J."/>
            <person name="Ning J."/>
            <person name="Tian Y."/>
            <person name="Li H."/>
            <person name="Chen H."/>
            <person name="Guan W."/>
        </authorList>
    </citation>
    <scope>NUCLEOTIDE SEQUENCE [LARGE SCALE GENOMIC DNA]</scope>
    <source>
        <strain evidence="3 4">CICC 11043</strain>
    </source>
</reference>
<feature type="compositionally biased region" description="Low complexity" evidence="1">
    <location>
        <begin position="334"/>
        <end position="344"/>
    </location>
</feature>
<organism evidence="3 4">
    <name type="scientific">Streptomyces coeruleorubidus</name>
    <dbReference type="NCBI Taxonomy" id="116188"/>
    <lineage>
        <taxon>Bacteria</taxon>
        <taxon>Bacillati</taxon>
        <taxon>Actinomycetota</taxon>
        <taxon>Actinomycetes</taxon>
        <taxon>Kitasatosporales</taxon>
        <taxon>Streptomycetaceae</taxon>
        <taxon>Streptomyces</taxon>
    </lineage>
</organism>
<accession>A0ABZ0KQU5</accession>
<feature type="region of interest" description="Disordered" evidence="1">
    <location>
        <begin position="204"/>
        <end position="370"/>
    </location>
</feature>
<evidence type="ECO:0000259" key="2">
    <source>
        <dbReference type="Pfam" id="PF01869"/>
    </source>
</evidence>
<dbReference type="Pfam" id="PF01869">
    <property type="entry name" value="BcrAD_BadFG"/>
    <property type="match status" value="1"/>
</dbReference>
<evidence type="ECO:0000256" key="1">
    <source>
        <dbReference type="SAM" id="MobiDB-lite"/>
    </source>
</evidence>
<dbReference type="InterPro" id="IPR043129">
    <property type="entry name" value="ATPase_NBD"/>
</dbReference>
<dbReference type="Proteomes" id="UP001305002">
    <property type="component" value="Chromosome"/>
</dbReference>
<keyword evidence="4" id="KW-1185">Reference proteome</keyword>
<feature type="compositionally biased region" description="Gly residues" evidence="1">
    <location>
        <begin position="281"/>
        <end position="333"/>
    </location>
</feature>
<dbReference type="PANTHER" id="PTHR43190">
    <property type="entry name" value="N-ACETYL-D-GLUCOSAMINE KINASE"/>
    <property type="match status" value="1"/>
</dbReference>
<dbReference type="PANTHER" id="PTHR43190:SF3">
    <property type="entry name" value="N-ACETYL-D-GLUCOSAMINE KINASE"/>
    <property type="match status" value="1"/>
</dbReference>
<name>A0ABZ0KQU5_STRC4</name>
<proteinExistence type="predicted"/>
<protein>
    <submittedName>
        <fullName evidence="3">BadF/BadG/BcrA/BcrD ATPase family protein</fullName>
    </submittedName>
</protein>
<dbReference type="InterPro" id="IPR002731">
    <property type="entry name" value="ATPase_BadF"/>
</dbReference>
<dbReference type="Gene3D" id="3.30.420.40">
    <property type="match status" value="3"/>
</dbReference>
<evidence type="ECO:0000313" key="3">
    <source>
        <dbReference type="EMBL" id="WOT40208.1"/>
    </source>
</evidence>
<gene>
    <name evidence="3" type="ORF">R5U08_04535</name>
</gene>
<dbReference type="RefSeq" id="WP_317928081.1">
    <property type="nucleotide sequence ID" value="NZ_CP137524.1"/>
</dbReference>
<feature type="compositionally biased region" description="Basic and acidic residues" evidence="1">
    <location>
        <begin position="361"/>
        <end position="370"/>
    </location>
</feature>
<dbReference type="EMBL" id="CP137524">
    <property type="protein sequence ID" value="WOT40208.1"/>
    <property type="molecule type" value="Genomic_DNA"/>
</dbReference>
<feature type="compositionally biased region" description="Gly residues" evidence="1">
    <location>
        <begin position="239"/>
        <end position="258"/>
    </location>
</feature>
<sequence length="487" mass="47189">MVGLDAGGTRTRAVLATADDGRPVGEGAAGPGNALTVPVPQLTEHLAEAVGRAVPEAVRDRVVAVAGGFAGATGAAADEPGRRNALAALTAALRRLGIDAGLPVVGSDIEAAFASAPGTPADGLALVAGTGAVAMRITDRRGTVTVDGDGWLLGDDGSGFWIGRAAVRAALRMADGRGAPTVLAETVGRELGVPGDALPGGAAAGGAVHRLSPDVVPGGAEGASDDGRHEAVPPVTGPGHSGGAGGAGGRPAGPGPSGAGRRESAGPEQSGVGWRSLGPEQSGGTGVAGGRPSGPGQTGAGGRPFGPGQTGAGGRSAGSGQSGGVGAAGGRGPAGSEQSGRAGVAIGGVAGSPAVGRRPAPPHDDTPWSRPHREAYRRHLLPAVMAEPPIRLARLAPLVVAAARDAADPVALAILDEAADQLTETVRALSPGPGERVVATGGLLGPDGPLTDRLETRLRALGLTLDWVPDGCRGAVALARLAHGGRT</sequence>
<dbReference type="InterPro" id="IPR052519">
    <property type="entry name" value="Euk-type_GlcNAc_Kinase"/>
</dbReference>